<dbReference type="RefSeq" id="WP_281488277.1">
    <property type="nucleotide sequence ID" value="NZ_JASATX010000002.1"/>
</dbReference>
<evidence type="ECO:0000256" key="6">
    <source>
        <dbReference type="ARBA" id="ARBA00023288"/>
    </source>
</evidence>
<keyword evidence="4 7" id="KW-0732">Signal</keyword>
<sequence length="354" mass="36097">MTITTSPVRRTVRAALSLTAGITLAAAMTACASGPAESGSNGGDADQGQVVYLSSQPAGDSGSIDDMVAGLKQVGEQEDVDTKYLEVTDPSAFESSLRNAAQSGASVIVTAFPDLTDAITQVAPDFPDTEFVHIFAAEREEPLDNVTTLGFEIHEAFYIAGFSAAKLSQSGVVGWVGGDSSPILSANFHAFEAGAKAANPAAQVLSGVVGSFSDPSKGRDIALGMISQGADVIQTDASGSSLGVIEAAQQRGALVFADASGEVAAEYPETVVGTSFLRFGQALVDAVTEALEDGYTAGHKQVGLDAGVVGLQFADSFLAGSSPRVADVPSVQAEALQQKIIAGEVEVIFDPSSI</sequence>
<comment type="similarity">
    <text evidence="2">Belongs to the BMP lipoprotein family.</text>
</comment>
<evidence type="ECO:0000256" key="3">
    <source>
        <dbReference type="ARBA" id="ARBA00022475"/>
    </source>
</evidence>
<comment type="subcellular location">
    <subcellularLocation>
        <location evidence="1">Cell membrane</location>
        <topology evidence="1">Lipid-anchor</topology>
    </subcellularLocation>
</comment>
<gene>
    <name evidence="9" type="ORF">QF206_05865</name>
</gene>
<evidence type="ECO:0000256" key="4">
    <source>
        <dbReference type="ARBA" id="ARBA00022729"/>
    </source>
</evidence>
<dbReference type="GO" id="GO:0005886">
    <property type="term" value="C:plasma membrane"/>
    <property type="evidence" value="ECO:0007669"/>
    <property type="project" value="UniProtKB-SubCell"/>
</dbReference>
<dbReference type="InterPro" id="IPR003760">
    <property type="entry name" value="PnrA-like"/>
</dbReference>
<dbReference type="AlphaFoldDB" id="A0AAW6TA65"/>
<evidence type="ECO:0000259" key="8">
    <source>
        <dbReference type="Pfam" id="PF02608"/>
    </source>
</evidence>
<evidence type="ECO:0000313" key="10">
    <source>
        <dbReference type="Proteomes" id="UP001321506"/>
    </source>
</evidence>
<reference evidence="9 10" key="1">
    <citation type="submission" date="2023-04" db="EMBL/GenBank/DDBJ databases">
        <title>Klugiella caeni sp. nov. isolated from the sludge of biochemical tank.</title>
        <authorList>
            <person name="Geng K."/>
        </authorList>
    </citation>
    <scope>NUCLEOTIDE SEQUENCE [LARGE SCALE GENOMIC DNA]</scope>
    <source>
        <strain evidence="9 10">YN-L-19</strain>
    </source>
</reference>
<dbReference type="Gene3D" id="3.40.50.2300">
    <property type="match status" value="2"/>
</dbReference>
<protein>
    <submittedName>
        <fullName evidence="9">BMP family ABC transporter substrate-binding protein</fullName>
    </submittedName>
</protein>
<dbReference type="PANTHER" id="PTHR34296">
    <property type="entry name" value="TRANSCRIPTIONAL ACTIVATOR PROTEIN MED"/>
    <property type="match status" value="1"/>
</dbReference>
<proteinExistence type="inferred from homology"/>
<dbReference type="SUPFAM" id="SSF53822">
    <property type="entry name" value="Periplasmic binding protein-like I"/>
    <property type="match status" value="1"/>
</dbReference>
<name>A0AAW6TA65_9MICO</name>
<keyword evidence="3" id="KW-1003">Cell membrane</keyword>
<dbReference type="PANTHER" id="PTHR34296:SF2">
    <property type="entry name" value="ABC TRANSPORTER GUANOSINE-BINDING PROTEIN NUPN"/>
    <property type="match status" value="1"/>
</dbReference>
<feature type="domain" description="ABC transporter substrate-binding protein PnrA-like" evidence="8">
    <location>
        <begin position="52"/>
        <end position="347"/>
    </location>
</feature>
<accession>A0AAW6TA65</accession>
<keyword evidence="10" id="KW-1185">Reference proteome</keyword>
<dbReference type="Pfam" id="PF02608">
    <property type="entry name" value="Bmp"/>
    <property type="match status" value="1"/>
</dbReference>
<evidence type="ECO:0000313" key="9">
    <source>
        <dbReference type="EMBL" id="MDI2098487.1"/>
    </source>
</evidence>
<comment type="caution">
    <text evidence="9">The sequence shown here is derived from an EMBL/GenBank/DDBJ whole genome shotgun (WGS) entry which is preliminary data.</text>
</comment>
<dbReference type="EMBL" id="JASATX010000002">
    <property type="protein sequence ID" value="MDI2098487.1"/>
    <property type="molecule type" value="Genomic_DNA"/>
</dbReference>
<feature type="signal peptide" evidence="7">
    <location>
        <begin position="1"/>
        <end position="25"/>
    </location>
</feature>
<organism evidence="9 10">
    <name type="scientific">Ruicaihuangia caeni</name>
    <dbReference type="NCBI Taxonomy" id="3042517"/>
    <lineage>
        <taxon>Bacteria</taxon>
        <taxon>Bacillati</taxon>
        <taxon>Actinomycetota</taxon>
        <taxon>Actinomycetes</taxon>
        <taxon>Micrococcales</taxon>
        <taxon>Microbacteriaceae</taxon>
        <taxon>Ruicaihuangia</taxon>
    </lineage>
</organism>
<keyword evidence="6" id="KW-0449">Lipoprotein</keyword>
<keyword evidence="5" id="KW-0472">Membrane</keyword>
<dbReference type="InterPro" id="IPR028082">
    <property type="entry name" value="Peripla_BP_I"/>
</dbReference>
<evidence type="ECO:0000256" key="7">
    <source>
        <dbReference type="SAM" id="SignalP"/>
    </source>
</evidence>
<feature type="chain" id="PRO_5043420198" evidence="7">
    <location>
        <begin position="26"/>
        <end position="354"/>
    </location>
</feature>
<evidence type="ECO:0000256" key="1">
    <source>
        <dbReference type="ARBA" id="ARBA00004193"/>
    </source>
</evidence>
<evidence type="ECO:0000256" key="2">
    <source>
        <dbReference type="ARBA" id="ARBA00008610"/>
    </source>
</evidence>
<dbReference type="Proteomes" id="UP001321506">
    <property type="component" value="Unassembled WGS sequence"/>
</dbReference>
<dbReference type="InterPro" id="IPR050957">
    <property type="entry name" value="BMP_lipoprotein"/>
</dbReference>
<evidence type="ECO:0000256" key="5">
    <source>
        <dbReference type="ARBA" id="ARBA00023136"/>
    </source>
</evidence>